<dbReference type="AlphaFoldDB" id="A0A069QDV7"/>
<feature type="signal peptide" evidence="1">
    <location>
        <begin position="1"/>
        <end position="22"/>
    </location>
</feature>
<keyword evidence="3" id="KW-1185">Reference proteome</keyword>
<dbReference type="SUPFAM" id="SSF48452">
    <property type="entry name" value="TPR-like"/>
    <property type="match status" value="1"/>
</dbReference>
<accession>A0A069QDV7</accession>
<proteinExistence type="predicted"/>
<protein>
    <recommendedName>
        <fullName evidence="4">SusD family protein</fullName>
    </recommendedName>
</protein>
<comment type="caution">
    <text evidence="2">The sequence shown here is derived from an EMBL/GenBank/DDBJ whole genome shotgun (WGS) entry which is preliminary data.</text>
</comment>
<dbReference type="PATRIC" id="fig|1122985.7.peg.2956"/>
<organism evidence="2 3">
    <name type="scientific">Hoylesella loescheii DSM 19665 = JCM 12249 = ATCC 15930</name>
    <dbReference type="NCBI Taxonomy" id="1122985"/>
    <lineage>
        <taxon>Bacteria</taxon>
        <taxon>Pseudomonadati</taxon>
        <taxon>Bacteroidota</taxon>
        <taxon>Bacteroidia</taxon>
        <taxon>Bacteroidales</taxon>
        <taxon>Prevotellaceae</taxon>
        <taxon>Hoylesella</taxon>
    </lineage>
</organism>
<evidence type="ECO:0000256" key="1">
    <source>
        <dbReference type="SAM" id="SignalP"/>
    </source>
</evidence>
<dbReference type="Pfam" id="PF12741">
    <property type="entry name" value="SusD-like"/>
    <property type="match status" value="1"/>
</dbReference>
<evidence type="ECO:0008006" key="4">
    <source>
        <dbReference type="Google" id="ProtNLM"/>
    </source>
</evidence>
<dbReference type="PROSITE" id="PS51257">
    <property type="entry name" value="PROKAR_LIPOPROTEIN"/>
    <property type="match status" value="1"/>
</dbReference>
<dbReference type="RefSeq" id="WP_018967166.1">
    <property type="nucleotide sequence ID" value="NZ_KB899213.1"/>
</dbReference>
<name>A0A069QDV7_HOYLO</name>
<keyword evidence="1" id="KW-0732">Signal</keyword>
<dbReference type="InterPro" id="IPR024302">
    <property type="entry name" value="SusD-like"/>
</dbReference>
<evidence type="ECO:0000313" key="2">
    <source>
        <dbReference type="EMBL" id="KDR51073.1"/>
    </source>
</evidence>
<reference evidence="2 3" key="1">
    <citation type="submission" date="2013-08" db="EMBL/GenBank/DDBJ databases">
        <authorList>
            <person name="Weinstock G."/>
            <person name="Sodergren E."/>
            <person name="Wylie T."/>
            <person name="Fulton L."/>
            <person name="Fulton R."/>
            <person name="Fronick C."/>
            <person name="O'Laughlin M."/>
            <person name="Godfrey J."/>
            <person name="Miner T."/>
            <person name="Herter B."/>
            <person name="Appelbaum E."/>
            <person name="Cordes M."/>
            <person name="Lek S."/>
            <person name="Wollam A."/>
            <person name="Pepin K.H."/>
            <person name="Palsikar V.B."/>
            <person name="Mitreva M."/>
            <person name="Wilson R.K."/>
        </authorList>
    </citation>
    <scope>NUCLEOTIDE SEQUENCE [LARGE SCALE GENOMIC DNA]</scope>
    <source>
        <strain evidence="2 3">ATCC 15930</strain>
    </source>
</reference>
<dbReference type="eggNOG" id="COG4198">
    <property type="taxonomic scope" value="Bacteria"/>
</dbReference>
<dbReference type="HOGENOM" id="CLU_025928_2_0_10"/>
<dbReference type="Gene3D" id="1.25.40.390">
    <property type="match status" value="1"/>
</dbReference>
<evidence type="ECO:0000313" key="3">
    <source>
        <dbReference type="Proteomes" id="UP000027442"/>
    </source>
</evidence>
<dbReference type="InterPro" id="IPR011990">
    <property type="entry name" value="TPR-like_helical_dom_sf"/>
</dbReference>
<sequence length="612" mass="68587">MKLTRYFAMAMAMAGVVTFSSCLDYDDPEDTFQSNEVKLDDNVFHGNVDSIDYKKEYTVEQINAAHDRMEHELGAFIGAQQLILGGKVNGQGGIESPSEHSYQAHATMADVYAQYSVIPHSKFDFGDEIRASYHVARGWNAGANGTFVMTKNNLTPVMNHPSIDTIPELKALALLFYNFAAVRNTDLYGPMPYQEFKVNKQHAPFKYDSQEFIYKRVVENINTFVACFKHLNNKSDAYKDRISDLLGSYTRTLNTQFTSNLTTEVDKLIRLANSLKLRMAMHIVKRDKDLAKQWAEEAVKDGVIEEHAHEFYLPATSMHTGKHPLAVIGGDAWKDFAPSASFVTLLKSLKHPYVDAPNGNEIILFSPNSGDIRSTDGTVTEMGKAIVGIRSGSKVGAFKGTDNPYISFSRYNDKMLNNAPIYLFKLSEVYFLRAEGALRGWNMGQGTAESFYNKGVEESALLESTDPLAETLKTKLAEYLELEAPVEVVYVDPTGKTPKETTRTKIGVKWNEGDSNELKLEKIITQKYIALFPNGFEAWGEMRRTGYPKLFPVLTRYNDGSLKPGDLVRRMIFPNDDQASINDIQATGLDALGGPDQQGTRLWWDVNTESNF</sequence>
<feature type="chain" id="PRO_5001665121" description="SusD family protein" evidence="1">
    <location>
        <begin position="23"/>
        <end position="612"/>
    </location>
</feature>
<dbReference type="EMBL" id="JNGW01000123">
    <property type="protein sequence ID" value="KDR51073.1"/>
    <property type="molecule type" value="Genomic_DNA"/>
</dbReference>
<dbReference type="Proteomes" id="UP000027442">
    <property type="component" value="Unassembled WGS sequence"/>
</dbReference>
<gene>
    <name evidence="2" type="ORF">HMPREF1991_02860</name>
</gene>